<dbReference type="OrthoDB" id="549104at2759"/>
<feature type="compositionally biased region" description="Gly residues" evidence="3">
    <location>
        <begin position="282"/>
        <end position="304"/>
    </location>
</feature>
<organism evidence="5 6">
    <name type="scientific">Micromonas commoda (strain RCC299 / NOUM17 / CCMP2709)</name>
    <name type="common">Picoplanktonic green alga</name>
    <dbReference type="NCBI Taxonomy" id="296587"/>
    <lineage>
        <taxon>Eukaryota</taxon>
        <taxon>Viridiplantae</taxon>
        <taxon>Chlorophyta</taxon>
        <taxon>Mamiellophyceae</taxon>
        <taxon>Mamiellales</taxon>
        <taxon>Mamiellaceae</taxon>
        <taxon>Micromonas</taxon>
    </lineage>
</organism>
<feature type="compositionally biased region" description="Low complexity" evidence="3">
    <location>
        <begin position="9"/>
        <end position="28"/>
    </location>
</feature>
<dbReference type="InParanoid" id="C1EJ11"/>
<keyword evidence="6" id="KW-1185">Reference proteome</keyword>
<protein>
    <recommendedName>
        <fullName evidence="4">N-acetyltransferase domain-containing protein</fullName>
    </recommendedName>
</protein>
<gene>
    <name evidence="5" type="ORF">MICPUN_64769</name>
</gene>
<feature type="compositionally biased region" description="Basic residues" evidence="3">
    <location>
        <begin position="306"/>
        <end position="315"/>
    </location>
</feature>
<evidence type="ECO:0000313" key="5">
    <source>
        <dbReference type="EMBL" id="ACO67956.1"/>
    </source>
</evidence>
<dbReference type="STRING" id="296587.C1EJ11"/>
<feature type="region of interest" description="Disordered" evidence="3">
    <location>
        <begin position="1"/>
        <end position="76"/>
    </location>
</feature>
<keyword evidence="1" id="KW-0808">Transferase</keyword>
<dbReference type="Pfam" id="PF00583">
    <property type="entry name" value="Acetyltransf_1"/>
    <property type="match status" value="1"/>
</dbReference>
<dbReference type="eggNOG" id="ENOG502SBQK">
    <property type="taxonomic scope" value="Eukaryota"/>
</dbReference>
<keyword evidence="2" id="KW-0012">Acyltransferase</keyword>
<dbReference type="PANTHER" id="PTHR43420:SF44">
    <property type="entry name" value="ACETYLTRANSFERASE YPEA"/>
    <property type="match status" value="1"/>
</dbReference>
<dbReference type="GO" id="GO:0016747">
    <property type="term" value="F:acyltransferase activity, transferring groups other than amino-acyl groups"/>
    <property type="evidence" value="ECO:0007669"/>
    <property type="project" value="InterPro"/>
</dbReference>
<dbReference type="AlphaFoldDB" id="C1EJ11"/>
<feature type="compositionally biased region" description="Polar residues" evidence="3">
    <location>
        <begin position="46"/>
        <end position="63"/>
    </location>
</feature>
<dbReference type="InterPro" id="IPR050680">
    <property type="entry name" value="YpeA/RimI_acetyltransf"/>
</dbReference>
<name>C1EJ11_MICCC</name>
<evidence type="ECO:0000259" key="4">
    <source>
        <dbReference type="PROSITE" id="PS51186"/>
    </source>
</evidence>
<feature type="region of interest" description="Disordered" evidence="3">
    <location>
        <begin position="244"/>
        <end position="315"/>
    </location>
</feature>
<dbReference type="Proteomes" id="UP000002009">
    <property type="component" value="Chromosome 16"/>
</dbReference>
<dbReference type="OMA" id="CPARVPL"/>
<evidence type="ECO:0000256" key="1">
    <source>
        <dbReference type="ARBA" id="ARBA00022679"/>
    </source>
</evidence>
<dbReference type="SUPFAM" id="SSF55729">
    <property type="entry name" value="Acyl-CoA N-acyltransferases (Nat)"/>
    <property type="match status" value="1"/>
</dbReference>
<dbReference type="InterPro" id="IPR016181">
    <property type="entry name" value="Acyl_CoA_acyltransferase"/>
</dbReference>
<accession>C1EJ11</accession>
<evidence type="ECO:0000256" key="3">
    <source>
        <dbReference type="SAM" id="MobiDB-lite"/>
    </source>
</evidence>
<dbReference type="PROSITE" id="PS51186">
    <property type="entry name" value="GNAT"/>
    <property type="match status" value="1"/>
</dbReference>
<reference evidence="5 6" key="1">
    <citation type="journal article" date="2009" name="Science">
        <title>Green evolution and dynamic adaptations revealed by genomes of the marine picoeukaryotes Micromonas.</title>
        <authorList>
            <person name="Worden A.Z."/>
            <person name="Lee J.H."/>
            <person name="Mock T."/>
            <person name="Rouze P."/>
            <person name="Simmons M.P."/>
            <person name="Aerts A.L."/>
            <person name="Allen A.E."/>
            <person name="Cuvelier M.L."/>
            <person name="Derelle E."/>
            <person name="Everett M.V."/>
            <person name="Foulon E."/>
            <person name="Grimwood J."/>
            <person name="Gundlach H."/>
            <person name="Henrissat B."/>
            <person name="Napoli C."/>
            <person name="McDonald S.M."/>
            <person name="Parker M.S."/>
            <person name="Rombauts S."/>
            <person name="Salamov A."/>
            <person name="Von Dassow P."/>
            <person name="Badger J.H."/>
            <person name="Coutinho P.M."/>
            <person name="Demir E."/>
            <person name="Dubchak I."/>
            <person name="Gentemann C."/>
            <person name="Eikrem W."/>
            <person name="Gready J.E."/>
            <person name="John U."/>
            <person name="Lanier W."/>
            <person name="Lindquist E.A."/>
            <person name="Lucas S."/>
            <person name="Mayer K.F."/>
            <person name="Moreau H."/>
            <person name="Not F."/>
            <person name="Otillar R."/>
            <person name="Panaud O."/>
            <person name="Pangilinan J."/>
            <person name="Paulsen I."/>
            <person name="Piegu B."/>
            <person name="Poliakov A."/>
            <person name="Robbens S."/>
            <person name="Schmutz J."/>
            <person name="Toulza E."/>
            <person name="Wyss T."/>
            <person name="Zelensky A."/>
            <person name="Zhou K."/>
            <person name="Armbrust E.V."/>
            <person name="Bhattacharya D."/>
            <person name="Goodenough U.W."/>
            <person name="Van de Peer Y."/>
            <person name="Grigoriev I.V."/>
        </authorList>
    </citation>
    <scope>NUCLEOTIDE SEQUENCE [LARGE SCALE GENOMIC DNA]</scope>
    <source>
        <strain evidence="6">RCC299 / NOUM17</strain>
    </source>
</reference>
<dbReference type="GeneID" id="8249780"/>
<dbReference type="InterPro" id="IPR000182">
    <property type="entry name" value="GNAT_dom"/>
</dbReference>
<dbReference type="PANTHER" id="PTHR43420">
    <property type="entry name" value="ACETYLTRANSFERASE"/>
    <property type="match status" value="1"/>
</dbReference>
<dbReference type="KEGG" id="mis:MICPUN_64769"/>
<dbReference type="RefSeq" id="XP_002506698.1">
    <property type="nucleotide sequence ID" value="XM_002506652.1"/>
</dbReference>
<evidence type="ECO:0000256" key="2">
    <source>
        <dbReference type="ARBA" id="ARBA00023315"/>
    </source>
</evidence>
<dbReference type="Gene3D" id="3.40.630.30">
    <property type="match status" value="1"/>
</dbReference>
<sequence>MSASAAPCPARVPLARRASRASASPTRAVARRRVDRAIRPIILQPSGRNPATGASTDAQSPSTHDGDEDPPPARVATPADFFDVRAATDTDAADVIACARAAGVEWSDAQIAEEIHKGNFVLATRKGRGGTSEPPSPLVVGVCCAWVVAGEVQILEVATHPSARREGVGGLVVRAACDRCTGGDAFLEVRASNAAALGLYAKLGFKEEGRRRGYYNDGEDAVLMRLTPRAVSARELTRLMAGLTREEARRPAPKTREEKQRGETMHPQDYPRDRPAFRRDGGGGAGGGGGGGGVGGVGGGGGGFKMRNRIRGRGG</sequence>
<proteinExistence type="predicted"/>
<feature type="compositionally biased region" description="Basic and acidic residues" evidence="3">
    <location>
        <begin position="244"/>
        <end position="281"/>
    </location>
</feature>
<evidence type="ECO:0000313" key="6">
    <source>
        <dbReference type="Proteomes" id="UP000002009"/>
    </source>
</evidence>
<feature type="domain" description="N-acetyltransferase" evidence="4">
    <location>
        <begin position="82"/>
        <end position="229"/>
    </location>
</feature>
<dbReference type="EMBL" id="CP001334">
    <property type="protein sequence ID" value="ACO67956.1"/>
    <property type="molecule type" value="Genomic_DNA"/>
</dbReference>